<proteinExistence type="predicted"/>
<dbReference type="AlphaFoldDB" id="A0A2P2QSS3"/>
<name>A0A2P2QSS3_RHIMU</name>
<reference evidence="1" key="1">
    <citation type="submission" date="2018-02" db="EMBL/GenBank/DDBJ databases">
        <title>Rhizophora mucronata_Transcriptome.</title>
        <authorList>
            <person name="Meera S.P."/>
            <person name="Sreeshan A."/>
            <person name="Augustine A."/>
        </authorList>
    </citation>
    <scope>NUCLEOTIDE SEQUENCE</scope>
    <source>
        <tissue evidence="1">Leaf</tissue>
    </source>
</reference>
<evidence type="ECO:0000313" key="1">
    <source>
        <dbReference type="EMBL" id="MBX70043.1"/>
    </source>
</evidence>
<organism evidence="1">
    <name type="scientific">Rhizophora mucronata</name>
    <name type="common">Asiatic mangrove</name>
    <dbReference type="NCBI Taxonomy" id="61149"/>
    <lineage>
        <taxon>Eukaryota</taxon>
        <taxon>Viridiplantae</taxon>
        <taxon>Streptophyta</taxon>
        <taxon>Embryophyta</taxon>
        <taxon>Tracheophyta</taxon>
        <taxon>Spermatophyta</taxon>
        <taxon>Magnoliopsida</taxon>
        <taxon>eudicotyledons</taxon>
        <taxon>Gunneridae</taxon>
        <taxon>Pentapetalae</taxon>
        <taxon>rosids</taxon>
        <taxon>fabids</taxon>
        <taxon>Malpighiales</taxon>
        <taxon>Rhizophoraceae</taxon>
        <taxon>Rhizophora</taxon>
    </lineage>
</organism>
<dbReference type="EMBL" id="GGEC01089559">
    <property type="protein sequence ID" value="MBX70043.1"/>
    <property type="molecule type" value="Transcribed_RNA"/>
</dbReference>
<sequence>MMGDQTLVRDGLKAEAFMQMGKENQRREEADHVM</sequence>
<accession>A0A2P2QSS3</accession>
<protein>
    <submittedName>
        <fullName evidence="1">Uncharacterized protein</fullName>
    </submittedName>
</protein>